<dbReference type="SUPFAM" id="SSF82861">
    <property type="entry name" value="Mechanosensitive channel protein MscS (YggB), transmembrane region"/>
    <property type="match status" value="1"/>
</dbReference>
<reference evidence="10" key="1">
    <citation type="submission" date="2016-10" db="EMBL/GenBank/DDBJ databases">
        <title>Sequence of Gallionella enrichment culture.</title>
        <authorList>
            <person name="Poehlein A."/>
            <person name="Muehling M."/>
            <person name="Daniel R."/>
        </authorList>
    </citation>
    <scope>NUCLEOTIDE SEQUENCE</scope>
</reference>
<dbReference type="InterPro" id="IPR045042">
    <property type="entry name" value="YnaI-like"/>
</dbReference>
<dbReference type="AlphaFoldDB" id="A0A1J5T5V5"/>
<dbReference type="Gene3D" id="3.30.70.100">
    <property type="match status" value="1"/>
</dbReference>
<keyword evidence="5" id="KW-1133">Transmembrane helix</keyword>
<feature type="domain" description="Mechanosensitive ion channel transmembrane helices 2/3" evidence="9">
    <location>
        <begin position="132"/>
        <end position="173"/>
    </location>
</feature>
<keyword evidence="4" id="KW-0812">Transmembrane</keyword>
<feature type="domain" description="Mechanosensitive ion channel MscS" evidence="7">
    <location>
        <begin position="174"/>
        <end position="243"/>
    </location>
</feature>
<evidence type="ECO:0000256" key="1">
    <source>
        <dbReference type="ARBA" id="ARBA00004651"/>
    </source>
</evidence>
<organism evidence="10">
    <name type="scientific">mine drainage metagenome</name>
    <dbReference type="NCBI Taxonomy" id="410659"/>
    <lineage>
        <taxon>unclassified sequences</taxon>
        <taxon>metagenomes</taxon>
        <taxon>ecological metagenomes</taxon>
    </lineage>
</organism>
<dbReference type="GO" id="GO:0005886">
    <property type="term" value="C:plasma membrane"/>
    <property type="evidence" value="ECO:0007669"/>
    <property type="project" value="UniProtKB-SubCell"/>
</dbReference>
<evidence type="ECO:0000256" key="3">
    <source>
        <dbReference type="ARBA" id="ARBA00022475"/>
    </source>
</evidence>
<evidence type="ECO:0000259" key="8">
    <source>
        <dbReference type="Pfam" id="PF21082"/>
    </source>
</evidence>
<dbReference type="Pfam" id="PF21088">
    <property type="entry name" value="MS_channel_1st"/>
    <property type="match status" value="1"/>
</dbReference>
<dbReference type="Pfam" id="PF00924">
    <property type="entry name" value="MS_channel_2nd"/>
    <property type="match status" value="1"/>
</dbReference>
<evidence type="ECO:0000256" key="4">
    <source>
        <dbReference type="ARBA" id="ARBA00022692"/>
    </source>
</evidence>
<dbReference type="InterPro" id="IPR049278">
    <property type="entry name" value="MS_channel_C"/>
</dbReference>
<accession>A0A1J5T5V5</accession>
<gene>
    <name evidence="10" type="primary">ynaI_1</name>
    <name evidence="10" type="ORF">GALL_38210</name>
</gene>
<evidence type="ECO:0000259" key="9">
    <source>
        <dbReference type="Pfam" id="PF21088"/>
    </source>
</evidence>
<sequence length="350" mass="38472">MPVNLSPEIIRLLLVLAATVAAHFIARRALQHADVIAARTENVWDDSLIAAARRPLPVLIWLAGISFALHLIHRQTGEQLLEYVAPARDIGVVICSAWFLFKLIRELANNVIAAGALKGQEVDRSTVDALSKVSRIVVVAVTVLAVMQTLGFSISGLLAFGGMGGIAVGFAAKDLLANFFGGLMIHLDRPFNVGETVRSPDKQIEGKVEHIGWRQTRIRSTNMTLIYVPNALFTANVVENPSRMSHRRIRETIGLRYDDLDKMSSIVDEVKSMLSNHPQLDPGQDTFVAFDQFADSSLNFIIQAFCKTTNLAQFHAIKQEVLLNVSGIIAKHGAEIAFPTRTLYLNQTQA</sequence>
<dbReference type="SUPFAM" id="SSF82689">
    <property type="entry name" value="Mechanosensitive channel protein MscS (YggB), C-terminal domain"/>
    <property type="match status" value="1"/>
</dbReference>
<evidence type="ECO:0000259" key="7">
    <source>
        <dbReference type="Pfam" id="PF00924"/>
    </source>
</evidence>
<dbReference type="InterPro" id="IPR006685">
    <property type="entry name" value="MscS_channel_2nd"/>
</dbReference>
<dbReference type="InterPro" id="IPR011066">
    <property type="entry name" value="MscS_channel_C_sf"/>
</dbReference>
<dbReference type="InterPro" id="IPR011014">
    <property type="entry name" value="MscS_channel_TM-2"/>
</dbReference>
<dbReference type="PANTHER" id="PTHR43634:SF2">
    <property type="entry name" value="LOW CONDUCTANCE MECHANOSENSITIVE CHANNEL YNAI"/>
    <property type="match status" value="1"/>
</dbReference>
<keyword evidence="6" id="KW-0472">Membrane</keyword>
<dbReference type="GO" id="GO:0055085">
    <property type="term" value="P:transmembrane transport"/>
    <property type="evidence" value="ECO:0007669"/>
    <property type="project" value="InterPro"/>
</dbReference>
<feature type="domain" description="Mechanosensitive ion channel MscS C-terminal" evidence="8">
    <location>
        <begin position="252"/>
        <end position="336"/>
    </location>
</feature>
<name>A0A1J5T5V5_9ZZZZ</name>
<evidence type="ECO:0000256" key="5">
    <source>
        <dbReference type="ARBA" id="ARBA00022989"/>
    </source>
</evidence>
<evidence type="ECO:0000313" key="10">
    <source>
        <dbReference type="EMBL" id="OIR15499.1"/>
    </source>
</evidence>
<evidence type="ECO:0000256" key="6">
    <source>
        <dbReference type="ARBA" id="ARBA00023136"/>
    </source>
</evidence>
<dbReference type="InterPro" id="IPR049142">
    <property type="entry name" value="MS_channel_1st"/>
</dbReference>
<dbReference type="Gene3D" id="2.30.30.60">
    <property type="match status" value="1"/>
</dbReference>
<dbReference type="Pfam" id="PF21082">
    <property type="entry name" value="MS_channel_3rd"/>
    <property type="match status" value="1"/>
</dbReference>
<comment type="similarity">
    <text evidence="2">Belongs to the MscS (TC 1.A.23) family.</text>
</comment>
<dbReference type="InterPro" id="IPR023408">
    <property type="entry name" value="MscS_beta-dom_sf"/>
</dbReference>
<dbReference type="PANTHER" id="PTHR43634">
    <property type="entry name" value="OW CONDUCTANCE MECHANOSENSITIVE CHANNEL"/>
    <property type="match status" value="1"/>
</dbReference>
<keyword evidence="3" id="KW-1003">Cell membrane</keyword>
<comment type="subcellular location">
    <subcellularLocation>
        <location evidence="1">Cell membrane</location>
        <topology evidence="1">Multi-pass membrane protein</topology>
    </subcellularLocation>
</comment>
<dbReference type="SUPFAM" id="SSF50182">
    <property type="entry name" value="Sm-like ribonucleoproteins"/>
    <property type="match status" value="1"/>
</dbReference>
<dbReference type="Gene3D" id="1.10.287.1260">
    <property type="match status" value="1"/>
</dbReference>
<proteinExistence type="inferred from homology"/>
<dbReference type="InterPro" id="IPR010920">
    <property type="entry name" value="LSM_dom_sf"/>
</dbReference>
<evidence type="ECO:0000256" key="2">
    <source>
        <dbReference type="ARBA" id="ARBA00008017"/>
    </source>
</evidence>
<dbReference type="EMBL" id="MLJW01000009">
    <property type="protein sequence ID" value="OIR15499.1"/>
    <property type="molecule type" value="Genomic_DNA"/>
</dbReference>
<comment type="caution">
    <text evidence="10">The sequence shown here is derived from an EMBL/GenBank/DDBJ whole genome shotgun (WGS) entry which is preliminary data.</text>
</comment>
<protein>
    <submittedName>
        <fullName evidence="10">Low conductance mechanosensitive channel YnaI</fullName>
    </submittedName>
</protein>